<evidence type="ECO:0008006" key="5">
    <source>
        <dbReference type="Google" id="ProtNLM"/>
    </source>
</evidence>
<reference evidence="3" key="1">
    <citation type="submission" date="2021-01" db="EMBL/GenBank/DDBJ databases">
        <title>Whole genome shotgun sequence of Planotetraspora thailandica NBRC 104271.</title>
        <authorList>
            <person name="Komaki H."/>
            <person name="Tamura T."/>
        </authorList>
    </citation>
    <scope>NUCLEOTIDE SEQUENCE</scope>
    <source>
        <strain evidence="3">NBRC 104271</strain>
    </source>
</reference>
<dbReference type="InterPro" id="IPR013517">
    <property type="entry name" value="FG-GAP"/>
</dbReference>
<gene>
    <name evidence="3" type="ORF">Pth03_09720</name>
</gene>
<dbReference type="PANTHER" id="PTHR44103:SF1">
    <property type="entry name" value="PROPROTEIN CONVERTASE P"/>
    <property type="match status" value="1"/>
</dbReference>
<name>A0A8J3UWL6_9ACTN</name>
<dbReference type="EMBL" id="BOOR01000006">
    <property type="protein sequence ID" value="GII52583.1"/>
    <property type="molecule type" value="Genomic_DNA"/>
</dbReference>
<evidence type="ECO:0000313" key="3">
    <source>
        <dbReference type="EMBL" id="GII52583.1"/>
    </source>
</evidence>
<feature type="chain" id="PRO_5038628422" description="FlgD Ig-like domain-containing protein" evidence="2">
    <location>
        <begin position="35"/>
        <end position="1051"/>
    </location>
</feature>
<sequence>MGPFTHAPAEFPYRRRLRGARLVVRALTAGLAFAAVAAPLAASAPTAQAAAPASQEIVITTPVRATPRADKPLAGGTTGFLHQQEGLDGYTWTDYASGASKQVPGLRTLPSGTFVRPVGAGGDLLVLYPSPALGEGAYTVLDPHTGALREMPVPAGYVVRGTVAGKVMALRTGLDAGGLLLGIDPGSTQSSAFTGLPTDSMLLSLAVQPHAADDRGALISYKQAGQYRFGLLDPATAAVTPIPAMTSSRADLRVMLTADRVLWWAPGVPTLHWMPRADVSAQVRDLALPSDSNPVAAIGDTFLVVRAAVSDTTLGPRVTALPLDGGEPSTVLDHIASVSTLALFAADDSTVFVGGSGVGDWAAHRVTAGSDGALSVKAVLPLPSVGTDVRGLNLYRGTLNRVDEILGKLSLYQQDVGIAAVPIAGTAKPLSAGMPASTVRCAAGEDCVRVVEGNSYGHAFLSEADGKTYLETRVDSYTSHTQTQLPGSGGQVLDASRDYVVVDGASPKTQYLVVPGTGKVIRSRPVQAAALWYSTLWSTSTSAPGTLTAETLTLSASSPGKPIRTVTTGAACVPTELQASARWLYWSCGDGEQAGVYDLTNNRGFAVPSGQAMLGDGYVVRHDRTAGELKLTDFHTGAPAAERTVGDLPGSGLPDDRRITWTVDKYSGHIAYVDDENRVHVLADGVPDSAPVIALADVSDVAEPRVSWYWSAYFYLSRPLDSWELTISHKITGRKVATLTGMAERGGNALTTFWNGREPNTVVPESGAYTWRLTAKYSGGTVPAQLGSGVLRVDCGRVPTHVYDCDARPDLLAVRSDGKLYSYEGQSNRTLRNAGFTAIWPTSSLLVPIGDLNGDLQADLLVRDSKGALRAYWGFGQVYFAKSTNKSTLIGTGWERYNVLTSPGDLTGDGRPDLVARDKSGVLWMYAADGKGKFKGRVKIASGQGGYTMMVGVGDINGDGQGDMLGRDKSGYLWRWYGNGKGTFGGRVRLAAGWNSYNAVIGIGDLTQDGKADLLSRDTKGNLYRWTGTGKGTFISRVKLATGWNVYKSLV</sequence>
<proteinExistence type="predicted"/>
<organism evidence="3 4">
    <name type="scientific">Planotetraspora thailandica</name>
    <dbReference type="NCBI Taxonomy" id="487172"/>
    <lineage>
        <taxon>Bacteria</taxon>
        <taxon>Bacillati</taxon>
        <taxon>Actinomycetota</taxon>
        <taxon>Actinomycetes</taxon>
        <taxon>Streptosporangiales</taxon>
        <taxon>Streptosporangiaceae</taxon>
        <taxon>Planotetraspora</taxon>
    </lineage>
</organism>
<protein>
    <recommendedName>
        <fullName evidence="5">FlgD Ig-like domain-containing protein</fullName>
    </recommendedName>
</protein>
<dbReference type="Pfam" id="PF13517">
    <property type="entry name" value="FG-GAP_3"/>
    <property type="match status" value="1"/>
</dbReference>
<dbReference type="SUPFAM" id="SSF69318">
    <property type="entry name" value="Integrin alpha N-terminal domain"/>
    <property type="match status" value="1"/>
</dbReference>
<feature type="signal peptide" evidence="2">
    <location>
        <begin position="1"/>
        <end position="34"/>
    </location>
</feature>
<dbReference type="Proteomes" id="UP000605992">
    <property type="component" value="Unassembled WGS sequence"/>
</dbReference>
<dbReference type="PANTHER" id="PTHR44103">
    <property type="entry name" value="PROPROTEIN CONVERTASE P"/>
    <property type="match status" value="1"/>
</dbReference>
<evidence type="ECO:0000256" key="1">
    <source>
        <dbReference type="ARBA" id="ARBA00022729"/>
    </source>
</evidence>
<comment type="caution">
    <text evidence="3">The sequence shown here is derived from an EMBL/GenBank/DDBJ whole genome shotgun (WGS) entry which is preliminary data.</text>
</comment>
<dbReference type="RefSeq" id="WP_203942868.1">
    <property type="nucleotide sequence ID" value="NZ_BOOR01000006.1"/>
</dbReference>
<keyword evidence="1 2" id="KW-0732">Signal</keyword>
<dbReference type="Gene3D" id="2.130.10.130">
    <property type="entry name" value="Integrin alpha, N-terminal"/>
    <property type="match status" value="1"/>
</dbReference>
<keyword evidence="4" id="KW-1185">Reference proteome</keyword>
<dbReference type="InterPro" id="IPR028994">
    <property type="entry name" value="Integrin_alpha_N"/>
</dbReference>
<evidence type="ECO:0000313" key="4">
    <source>
        <dbReference type="Proteomes" id="UP000605992"/>
    </source>
</evidence>
<accession>A0A8J3UWL6</accession>
<evidence type="ECO:0000256" key="2">
    <source>
        <dbReference type="SAM" id="SignalP"/>
    </source>
</evidence>
<dbReference type="AlphaFoldDB" id="A0A8J3UWL6"/>